<dbReference type="InterPro" id="IPR000073">
    <property type="entry name" value="AB_hydrolase_1"/>
</dbReference>
<dbReference type="OrthoDB" id="9780932at2"/>
<dbReference type="InterPro" id="IPR029058">
    <property type="entry name" value="AB_hydrolase_fold"/>
</dbReference>
<accession>A0A521D1P2</accession>
<dbReference type="Pfam" id="PF00561">
    <property type="entry name" value="Abhydrolase_1"/>
    <property type="match status" value="1"/>
</dbReference>
<protein>
    <submittedName>
        <fullName evidence="2">Pimeloyl-ACP methyl ester carboxylesterase</fullName>
    </submittedName>
</protein>
<name>A0A521D1P2_9BACT</name>
<dbReference type="EMBL" id="FXTP01000007">
    <property type="protein sequence ID" value="SMO65619.1"/>
    <property type="molecule type" value="Genomic_DNA"/>
</dbReference>
<evidence type="ECO:0000313" key="2">
    <source>
        <dbReference type="EMBL" id="SMO65619.1"/>
    </source>
</evidence>
<proteinExistence type="predicted"/>
<sequence>MFKSKKGKKEILHLYDKKLKSLNLDFEYLTIQTSFGKTNIIATGDSENPPIILVHGSNGCAPVALETYANLYKKFRVFAVDVLAQPNKSAQNRLSMKDDSYGKWMNEIIADLKIESVTMAGFSFGGLIILKTLEYDENNIKEVVLSAPAYIVNGNPLKAIFEVFIPMKMYMKTKKVKYVEKFLSHLFTDRDDFAIEFLSKVFLEFEMDFTPVPVIDAKKAGEITTPITLFAAQNDILFPGNKMIKRAEKIFPSLKKSTLLEHSKHVQNQEQNERIEREIMR</sequence>
<keyword evidence="3" id="KW-1185">Reference proteome</keyword>
<organism evidence="2 3">
    <name type="scientific">Gracilimonas mengyeensis</name>
    <dbReference type="NCBI Taxonomy" id="1302730"/>
    <lineage>
        <taxon>Bacteria</taxon>
        <taxon>Pseudomonadati</taxon>
        <taxon>Balneolota</taxon>
        <taxon>Balneolia</taxon>
        <taxon>Balneolales</taxon>
        <taxon>Balneolaceae</taxon>
        <taxon>Gracilimonas</taxon>
    </lineage>
</organism>
<evidence type="ECO:0000313" key="3">
    <source>
        <dbReference type="Proteomes" id="UP000317557"/>
    </source>
</evidence>
<feature type="domain" description="AB hydrolase-1" evidence="1">
    <location>
        <begin position="49"/>
        <end position="153"/>
    </location>
</feature>
<dbReference type="Proteomes" id="UP000317557">
    <property type="component" value="Unassembled WGS sequence"/>
</dbReference>
<gene>
    <name evidence="2" type="ORF">SAMN06265219_10747</name>
</gene>
<dbReference type="RefSeq" id="WP_142454297.1">
    <property type="nucleotide sequence ID" value="NZ_FXTP01000007.1"/>
</dbReference>
<dbReference type="Gene3D" id="3.40.50.1820">
    <property type="entry name" value="alpha/beta hydrolase"/>
    <property type="match status" value="1"/>
</dbReference>
<evidence type="ECO:0000259" key="1">
    <source>
        <dbReference type="Pfam" id="PF00561"/>
    </source>
</evidence>
<dbReference type="SUPFAM" id="SSF53474">
    <property type="entry name" value="alpha/beta-Hydrolases"/>
    <property type="match status" value="1"/>
</dbReference>
<reference evidence="2 3" key="1">
    <citation type="submission" date="2017-05" db="EMBL/GenBank/DDBJ databases">
        <authorList>
            <person name="Varghese N."/>
            <person name="Submissions S."/>
        </authorList>
    </citation>
    <scope>NUCLEOTIDE SEQUENCE [LARGE SCALE GENOMIC DNA]</scope>
    <source>
        <strain evidence="2 3">DSM 21985</strain>
    </source>
</reference>
<dbReference type="PANTHER" id="PTHR46438">
    <property type="entry name" value="ALPHA/BETA-HYDROLASES SUPERFAMILY PROTEIN"/>
    <property type="match status" value="1"/>
</dbReference>
<dbReference type="AlphaFoldDB" id="A0A521D1P2"/>